<dbReference type="Proteomes" id="UP000316621">
    <property type="component" value="Chromosome 8"/>
</dbReference>
<organism evidence="2 3">
    <name type="scientific">Papaver somniferum</name>
    <name type="common">Opium poppy</name>
    <dbReference type="NCBI Taxonomy" id="3469"/>
    <lineage>
        <taxon>Eukaryota</taxon>
        <taxon>Viridiplantae</taxon>
        <taxon>Streptophyta</taxon>
        <taxon>Embryophyta</taxon>
        <taxon>Tracheophyta</taxon>
        <taxon>Spermatophyta</taxon>
        <taxon>Magnoliopsida</taxon>
        <taxon>Ranunculales</taxon>
        <taxon>Papaveraceae</taxon>
        <taxon>Papaveroideae</taxon>
        <taxon>Papaver</taxon>
    </lineage>
</organism>
<dbReference type="GO" id="GO:0003676">
    <property type="term" value="F:nucleic acid binding"/>
    <property type="evidence" value="ECO:0007669"/>
    <property type="project" value="InterPro"/>
</dbReference>
<sequence>MFPGEGDDEVHEYIPGEVAAVDVDKPLAMSFEGSSYDTVGGEGVMFEAPRGDLLSYSFKLDFPCCNNVTEYEALILGLRMAKELNLGGVEVKGGSKLVINQVNGDFHVKKRHLAPYRAEAQRLMNQKGSTLDHTGRGGNRHADALATLANKRVMLVLPLLVNSSVYVRTILVFLLTATASSASLSL</sequence>
<dbReference type="InterPro" id="IPR036397">
    <property type="entry name" value="RNaseH_sf"/>
</dbReference>
<accession>A0A4Y7KR70</accession>
<dbReference type="EMBL" id="CM010722">
    <property type="protein sequence ID" value="RZC74840.1"/>
    <property type="molecule type" value="Genomic_DNA"/>
</dbReference>
<dbReference type="CDD" id="cd09279">
    <property type="entry name" value="RNase_HI_like"/>
    <property type="match status" value="1"/>
</dbReference>
<dbReference type="InterPro" id="IPR012337">
    <property type="entry name" value="RNaseH-like_sf"/>
</dbReference>
<dbReference type="Gramene" id="RZC74840">
    <property type="protein sequence ID" value="RZC74840"/>
    <property type="gene ID" value="C5167_050324"/>
</dbReference>
<dbReference type="AlphaFoldDB" id="A0A4Y7KR70"/>
<dbReference type="PANTHER" id="PTHR48475">
    <property type="entry name" value="RIBONUCLEASE H"/>
    <property type="match status" value="1"/>
</dbReference>
<dbReference type="GO" id="GO:0004523">
    <property type="term" value="F:RNA-DNA hybrid ribonuclease activity"/>
    <property type="evidence" value="ECO:0007669"/>
    <property type="project" value="InterPro"/>
</dbReference>
<keyword evidence="3" id="KW-1185">Reference proteome</keyword>
<dbReference type="SUPFAM" id="SSF53098">
    <property type="entry name" value="Ribonuclease H-like"/>
    <property type="match status" value="1"/>
</dbReference>
<proteinExistence type="predicted"/>
<gene>
    <name evidence="2" type="ORF">C5167_050324</name>
</gene>
<dbReference type="PANTHER" id="PTHR48475:SF1">
    <property type="entry name" value="RNASE H TYPE-1 DOMAIN-CONTAINING PROTEIN"/>
    <property type="match status" value="1"/>
</dbReference>
<dbReference type="Gene3D" id="3.30.420.10">
    <property type="entry name" value="Ribonuclease H-like superfamily/Ribonuclease H"/>
    <property type="match status" value="1"/>
</dbReference>
<feature type="domain" description="RNase H type-1" evidence="1">
    <location>
        <begin position="37"/>
        <end position="148"/>
    </location>
</feature>
<evidence type="ECO:0000313" key="2">
    <source>
        <dbReference type="EMBL" id="RZC74840.1"/>
    </source>
</evidence>
<name>A0A4Y7KR70_PAPSO</name>
<reference evidence="2 3" key="1">
    <citation type="journal article" date="2018" name="Science">
        <title>The opium poppy genome and morphinan production.</title>
        <authorList>
            <person name="Guo L."/>
            <person name="Winzer T."/>
            <person name="Yang X."/>
            <person name="Li Y."/>
            <person name="Ning Z."/>
            <person name="He Z."/>
            <person name="Teodor R."/>
            <person name="Lu Y."/>
            <person name="Bowser T.A."/>
            <person name="Graham I.A."/>
            <person name="Ye K."/>
        </authorList>
    </citation>
    <scope>NUCLEOTIDE SEQUENCE [LARGE SCALE GENOMIC DNA]</scope>
    <source>
        <strain evidence="3">cv. HN1</strain>
        <tissue evidence="2">Leaves</tissue>
    </source>
</reference>
<evidence type="ECO:0000313" key="3">
    <source>
        <dbReference type="Proteomes" id="UP000316621"/>
    </source>
</evidence>
<dbReference type="STRING" id="3469.A0A4Y7KR70"/>
<dbReference type="Pfam" id="PF13456">
    <property type="entry name" value="RVT_3"/>
    <property type="match status" value="1"/>
</dbReference>
<dbReference type="InterPro" id="IPR002156">
    <property type="entry name" value="RNaseH_domain"/>
</dbReference>
<dbReference type="OMA" id="YSITICR"/>
<protein>
    <recommendedName>
        <fullName evidence="1">RNase H type-1 domain-containing protein</fullName>
    </recommendedName>
</protein>
<evidence type="ECO:0000259" key="1">
    <source>
        <dbReference type="Pfam" id="PF13456"/>
    </source>
</evidence>